<feature type="transmembrane region" description="Helical" evidence="13">
    <location>
        <begin position="384"/>
        <end position="402"/>
    </location>
</feature>
<comment type="subcellular location">
    <subcellularLocation>
        <location evidence="1">Membrane</location>
        <topology evidence="1">Multi-pass membrane protein</topology>
    </subcellularLocation>
</comment>
<evidence type="ECO:0000256" key="2">
    <source>
        <dbReference type="ARBA" id="ARBA00022448"/>
    </source>
</evidence>
<keyword evidence="11" id="KW-0407">Ion channel</keyword>
<evidence type="ECO:0000256" key="9">
    <source>
        <dbReference type="ARBA" id="ARBA00023065"/>
    </source>
</evidence>
<dbReference type="GeneID" id="106051417"/>
<dbReference type="InterPro" id="IPR005821">
    <property type="entry name" value="Ion_trans_dom"/>
</dbReference>
<evidence type="ECO:0000313" key="16">
    <source>
        <dbReference type="Proteomes" id="UP001165740"/>
    </source>
</evidence>
<dbReference type="InterPro" id="IPR003974">
    <property type="entry name" value="K_chnl_volt-dep_Kv3"/>
</dbReference>
<evidence type="ECO:0000256" key="4">
    <source>
        <dbReference type="ARBA" id="ARBA00022692"/>
    </source>
</evidence>
<evidence type="ECO:0000256" key="12">
    <source>
        <dbReference type="SAM" id="MobiDB-lite"/>
    </source>
</evidence>
<feature type="compositionally biased region" description="Polar residues" evidence="12">
    <location>
        <begin position="642"/>
        <end position="652"/>
    </location>
</feature>
<dbReference type="GO" id="GO:0043679">
    <property type="term" value="C:axon terminus"/>
    <property type="evidence" value="ECO:0007669"/>
    <property type="project" value="TreeGrafter"/>
</dbReference>
<evidence type="ECO:0000256" key="1">
    <source>
        <dbReference type="ARBA" id="ARBA00004141"/>
    </source>
</evidence>
<feature type="transmembrane region" description="Helical" evidence="13">
    <location>
        <begin position="463"/>
        <end position="483"/>
    </location>
</feature>
<dbReference type="PANTHER" id="PTHR11537">
    <property type="entry name" value="VOLTAGE-GATED POTASSIUM CHANNEL"/>
    <property type="match status" value="1"/>
</dbReference>
<keyword evidence="10 13" id="KW-0472">Membrane</keyword>
<feature type="transmembrane region" description="Helical" evidence="13">
    <location>
        <begin position="527"/>
        <end position="552"/>
    </location>
</feature>
<evidence type="ECO:0000256" key="5">
    <source>
        <dbReference type="ARBA" id="ARBA00022826"/>
    </source>
</evidence>
<sequence>MSKLDLLMNNGQVLINVGGEVFVTTRSTLLSLPNTLLADVIDPRVPLHTALQDNQVQFQVDADVSFLPDYNQHGRSGTRPRGRKSVDRSKYVFVGQPSPHDPSSGHLSSECFHSSQLNSASLEGNVGSAQRPHSLHTPWRPAAPSPLNTYSTSWPYGHISKRPASFQLKSSHDNMVSFGQTSSKNYIQTIFIDRNPILVPYILDAYRLGELHLPSNVCSLSIRAELEFWKIPEDLMSECCWKNFHEGLKTMKIVNSISKSLYGRYDEDVSEVKKLSLMGKIWLVMETPSYNWVAKVWCTIYNLCILTSIIVFLLLSLNQFREVKPEFQSIVENRTSGNITISVIDMNVFYTNIYVLAAIEHFLRAFFTLEFLIRLVTCPEKKEFLRNIHNIMDVVIILLMWIRWTLDYIITQHADHYSSDQSYLLMVFNSLMGVRVLSVFHLTKYSTALKVMYLSIYTVMKELLMLVMILAAAVLIFGTSMYVAENISSTDDDNPVFENIPLAMWWAVVTMTTLGYGDFVPKHLAGYLVGAMCAITGLLLFAMPIAIVAANFANYYDNITSTAQGRRRKLLVERFSHLWRRRQKSGPKSSTLKSPDYVGTKVKGPRLQVPGDSIHPTCNTISGTLDVFPTTDARTEQSFLPKQKMETFSSTGVEVPSNVPARNNT</sequence>
<evidence type="ECO:0000259" key="14">
    <source>
        <dbReference type="Pfam" id="PF00520"/>
    </source>
</evidence>
<feature type="region of interest" description="Disordered" evidence="12">
    <location>
        <begin position="582"/>
        <end position="601"/>
    </location>
</feature>
<dbReference type="GO" id="GO:0042734">
    <property type="term" value="C:presynaptic membrane"/>
    <property type="evidence" value="ECO:0007669"/>
    <property type="project" value="TreeGrafter"/>
</dbReference>
<name>A0A9W2YJ81_BIOGL</name>
<feature type="transmembrane region" description="Helical" evidence="13">
    <location>
        <begin position="422"/>
        <end position="442"/>
    </location>
</feature>
<dbReference type="PRINTS" id="PR00169">
    <property type="entry name" value="KCHANNEL"/>
</dbReference>
<dbReference type="OrthoDB" id="296522at2759"/>
<evidence type="ECO:0000256" key="3">
    <source>
        <dbReference type="ARBA" id="ARBA00022538"/>
    </source>
</evidence>
<feature type="domain" description="Potassium channel tetramerisation-type BTB" evidence="15">
    <location>
        <begin position="183"/>
        <end position="239"/>
    </location>
</feature>
<keyword evidence="7" id="KW-0630">Potassium</keyword>
<evidence type="ECO:0000256" key="10">
    <source>
        <dbReference type="ARBA" id="ARBA00023136"/>
    </source>
</evidence>
<keyword evidence="5" id="KW-0631">Potassium channel</keyword>
<keyword evidence="9" id="KW-0406">Ion transport</keyword>
<keyword evidence="2" id="KW-0813">Transport</keyword>
<evidence type="ECO:0000256" key="11">
    <source>
        <dbReference type="ARBA" id="ARBA00023303"/>
    </source>
</evidence>
<dbReference type="AlphaFoldDB" id="A0A9W2YJ81"/>
<dbReference type="GO" id="GO:0045211">
    <property type="term" value="C:postsynaptic membrane"/>
    <property type="evidence" value="ECO:0007669"/>
    <property type="project" value="TreeGrafter"/>
</dbReference>
<dbReference type="GO" id="GO:0005251">
    <property type="term" value="F:delayed rectifier potassium channel activity"/>
    <property type="evidence" value="ECO:0007669"/>
    <property type="project" value="TreeGrafter"/>
</dbReference>
<evidence type="ECO:0000259" key="15">
    <source>
        <dbReference type="Pfam" id="PF02214"/>
    </source>
</evidence>
<dbReference type="InterPro" id="IPR027359">
    <property type="entry name" value="Volt_channel_dom_sf"/>
</dbReference>
<dbReference type="Gene3D" id="1.20.120.350">
    <property type="entry name" value="Voltage-gated potassium channels. Chain C"/>
    <property type="match status" value="1"/>
</dbReference>
<protein>
    <submittedName>
        <fullName evidence="17">Potassium voltage-gated channel subfamily C member 1-like isoform X1</fullName>
    </submittedName>
</protein>
<dbReference type="Proteomes" id="UP001165740">
    <property type="component" value="Chromosome 12"/>
</dbReference>
<evidence type="ECO:0000256" key="8">
    <source>
        <dbReference type="ARBA" id="ARBA00022989"/>
    </source>
</evidence>
<dbReference type="GO" id="GO:0051260">
    <property type="term" value="P:protein homooligomerization"/>
    <property type="evidence" value="ECO:0007669"/>
    <property type="project" value="InterPro"/>
</dbReference>
<keyword evidence="16" id="KW-1185">Reference proteome</keyword>
<proteinExistence type="predicted"/>
<reference evidence="17" key="1">
    <citation type="submission" date="2025-08" db="UniProtKB">
        <authorList>
            <consortium name="RefSeq"/>
        </authorList>
    </citation>
    <scope>IDENTIFICATION</scope>
</reference>
<dbReference type="PRINTS" id="PR01498">
    <property type="entry name" value="SHAWCHANNEL"/>
</dbReference>
<keyword evidence="6" id="KW-0851">Voltage-gated channel</keyword>
<dbReference type="Gene3D" id="1.10.287.70">
    <property type="match status" value="1"/>
</dbReference>
<dbReference type="InterPro" id="IPR028325">
    <property type="entry name" value="VG_K_chnl"/>
</dbReference>
<dbReference type="SUPFAM" id="SSF81324">
    <property type="entry name" value="Voltage-gated potassium channels"/>
    <property type="match status" value="1"/>
</dbReference>
<dbReference type="GO" id="GO:0008076">
    <property type="term" value="C:voltage-gated potassium channel complex"/>
    <property type="evidence" value="ECO:0007669"/>
    <property type="project" value="InterPro"/>
</dbReference>
<accession>A0A9W2YJ81</accession>
<keyword evidence="3" id="KW-0633">Potassium transport</keyword>
<dbReference type="SUPFAM" id="SSF54695">
    <property type="entry name" value="POZ domain"/>
    <property type="match status" value="1"/>
</dbReference>
<evidence type="ECO:0000256" key="7">
    <source>
        <dbReference type="ARBA" id="ARBA00022958"/>
    </source>
</evidence>
<evidence type="ECO:0000256" key="6">
    <source>
        <dbReference type="ARBA" id="ARBA00022882"/>
    </source>
</evidence>
<dbReference type="GO" id="GO:0032590">
    <property type="term" value="C:dendrite membrane"/>
    <property type="evidence" value="ECO:0007669"/>
    <property type="project" value="TreeGrafter"/>
</dbReference>
<feature type="transmembrane region" description="Helical" evidence="13">
    <location>
        <begin position="503"/>
        <end position="520"/>
    </location>
</feature>
<keyword evidence="4 13" id="KW-0812">Transmembrane</keyword>
<dbReference type="FunFam" id="1.10.287.70:FF:000028">
    <property type="entry name" value="potassium voltage-gated channel subfamily D member 3"/>
    <property type="match status" value="1"/>
</dbReference>
<feature type="transmembrane region" description="Helical" evidence="13">
    <location>
        <begin position="292"/>
        <end position="315"/>
    </location>
</feature>
<dbReference type="PANTHER" id="PTHR11537:SF252">
    <property type="entry name" value="POTASSIUM VOLTAGE-GATED CHANNEL PROTEIN SHAW"/>
    <property type="match status" value="1"/>
</dbReference>
<dbReference type="Pfam" id="PF00520">
    <property type="entry name" value="Ion_trans"/>
    <property type="match status" value="1"/>
</dbReference>
<keyword evidence="8 13" id="KW-1133">Transmembrane helix</keyword>
<dbReference type="RefSeq" id="XP_055862711.1">
    <property type="nucleotide sequence ID" value="XM_056006736.1"/>
</dbReference>
<evidence type="ECO:0000313" key="17">
    <source>
        <dbReference type="RefSeq" id="XP_055862711.1"/>
    </source>
</evidence>
<dbReference type="GO" id="GO:0032809">
    <property type="term" value="C:neuronal cell body membrane"/>
    <property type="evidence" value="ECO:0007669"/>
    <property type="project" value="TreeGrafter"/>
</dbReference>
<dbReference type="InterPro" id="IPR003131">
    <property type="entry name" value="T1-type_BTB"/>
</dbReference>
<dbReference type="Gene3D" id="3.30.710.10">
    <property type="entry name" value="Potassium Channel Kv1.1, Chain A"/>
    <property type="match status" value="2"/>
</dbReference>
<dbReference type="GO" id="GO:0001508">
    <property type="term" value="P:action potential"/>
    <property type="evidence" value="ECO:0007669"/>
    <property type="project" value="TreeGrafter"/>
</dbReference>
<feature type="region of interest" description="Disordered" evidence="12">
    <location>
        <begin position="642"/>
        <end position="665"/>
    </location>
</feature>
<evidence type="ECO:0000256" key="13">
    <source>
        <dbReference type="SAM" id="Phobius"/>
    </source>
</evidence>
<dbReference type="Pfam" id="PF02214">
    <property type="entry name" value="BTB_2"/>
    <property type="match status" value="1"/>
</dbReference>
<organism evidence="16 17">
    <name type="scientific">Biomphalaria glabrata</name>
    <name type="common">Bloodfluke planorb</name>
    <name type="synonym">Freshwater snail</name>
    <dbReference type="NCBI Taxonomy" id="6526"/>
    <lineage>
        <taxon>Eukaryota</taxon>
        <taxon>Metazoa</taxon>
        <taxon>Spiralia</taxon>
        <taxon>Lophotrochozoa</taxon>
        <taxon>Mollusca</taxon>
        <taxon>Gastropoda</taxon>
        <taxon>Heterobranchia</taxon>
        <taxon>Euthyneura</taxon>
        <taxon>Panpulmonata</taxon>
        <taxon>Hygrophila</taxon>
        <taxon>Lymnaeoidea</taxon>
        <taxon>Planorbidae</taxon>
        <taxon>Biomphalaria</taxon>
    </lineage>
</organism>
<gene>
    <name evidence="17" type="primary">LOC106051417</name>
</gene>
<feature type="domain" description="Ion transport" evidence="14">
    <location>
        <begin position="295"/>
        <end position="557"/>
    </location>
</feature>
<dbReference type="InterPro" id="IPR011333">
    <property type="entry name" value="SKP1/BTB/POZ_sf"/>
</dbReference>